<dbReference type="Proteomes" id="UP001190002">
    <property type="component" value="Unassembled WGS sequence"/>
</dbReference>
<dbReference type="Pfam" id="PF01243">
    <property type="entry name" value="PNPOx_N"/>
    <property type="match status" value="1"/>
</dbReference>
<evidence type="ECO:0000259" key="2">
    <source>
        <dbReference type="Pfam" id="PF01243"/>
    </source>
</evidence>
<sequence>MDFPEQASPFHRGERAVQDRAGVRDRAETHGQRGIRTYLLEQHQEFFGKIPFIVLGALDGDGKPCASLLAGHPGFIRVPDAYSLHIGALPGPEDPLAGVLQVGSDVGLLGIETTTRRRNRLNGPVLSLDAAGMVIGVRQSFGNCPKYIQVRSLEPRQRTAPPAAPQSASALDDAAVRFIRSSDTFFIATHAATAGPARATGADVSHRGGNPGFVRVDDDATLLWPDFIGNNFFNTLGNLHVNPSAGLLFPDFESGDLLHLAGTCEIVWDGHDLQAFEGAQRLVRFQVERMYRRPQALPWRFSAPEPSPFLAGTGAWPAR</sequence>
<feature type="compositionally biased region" description="Basic and acidic residues" evidence="1">
    <location>
        <begin position="11"/>
        <end position="29"/>
    </location>
</feature>
<dbReference type="Proteomes" id="UP001190452">
    <property type="component" value="Unassembled WGS sequence"/>
</dbReference>
<evidence type="ECO:0000313" key="3">
    <source>
        <dbReference type="EMBL" id="CAJ0696219.1"/>
    </source>
</evidence>
<evidence type="ECO:0000313" key="4">
    <source>
        <dbReference type="EMBL" id="CAJ0887047.1"/>
    </source>
</evidence>
<dbReference type="Gene3D" id="2.30.110.10">
    <property type="entry name" value="Electron Transport, Fmn-binding Protein, Chain A"/>
    <property type="match status" value="1"/>
</dbReference>
<feature type="region of interest" description="Disordered" evidence="1">
    <location>
        <begin position="1"/>
        <end position="29"/>
    </location>
</feature>
<evidence type="ECO:0000313" key="5">
    <source>
        <dbReference type="Proteomes" id="UP001190002"/>
    </source>
</evidence>
<protein>
    <recommendedName>
        <fullName evidence="2">Pyridoxamine 5'-phosphate oxidase N-terminal domain-containing protein</fullName>
    </recommendedName>
</protein>
<dbReference type="EMBL" id="CATVXE010000028">
    <property type="protein sequence ID" value="CAJ0696219.1"/>
    <property type="molecule type" value="Genomic_DNA"/>
</dbReference>
<dbReference type="AlphaFoldDB" id="A0AAD2B0M8"/>
<evidence type="ECO:0000256" key="1">
    <source>
        <dbReference type="SAM" id="MobiDB-lite"/>
    </source>
</evidence>
<dbReference type="EMBL" id="CAUDKV010000018">
    <property type="protein sequence ID" value="CAJ0887047.1"/>
    <property type="molecule type" value="Genomic_DNA"/>
</dbReference>
<comment type="caution">
    <text evidence="3">The sequence shown here is derived from an EMBL/GenBank/DDBJ whole genome shotgun (WGS) entry which is preliminary data.</text>
</comment>
<organism evidence="3 5">
    <name type="scientific">Ralstonia mannitolilytica</name>
    <dbReference type="NCBI Taxonomy" id="105219"/>
    <lineage>
        <taxon>Bacteria</taxon>
        <taxon>Pseudomonadati</taxon>
        <taxon>Pseudomonadota</taxon>
        <taxon>Betaproteobacteria</taxon>
        <taxon>Burkholderiales</taxon>
        <taxon>Burkholderiaceae</taxon>
        <taxon>Ralstonia</taxon>
    </lineage>
</organism>
<gene>
    <name evidence="4" type="ORF">R77569_03771</name>
    <name evidence="3" type="ORF">R77591_04551</name>
</gene>
<accession>A0AAD2B0M8</accession>
<proteinExistence type="predicted"/>
<evidence type="ECO:0000313" key="6">
    <source>
        <dbReference type="Proteomes" id="UP001190452"/>
    </source>
</evidence>
<keyword evidence="6" id="KW-1185">Reference proteome</keyword>
<dbReference type="PANTHER" id="PTHR42815:SF2">
    <property type="entry name" value="FAD-BINDING, PUTATIVE (AFU_ORTHOLOGUE AFUA_6G07600)-RELATED"/>
    <property type="match status" value="1"/>
</dbReference>
<reference evidence="3 6" key="1">
    <citation type="submission" date="2023-07" db="EMBL/GenBank/DDBJ databases">
        <authorList>
            <person name="Peeters C."/>
        </authorList>
    </citation>
    <scope>NUCLEOTIDE SEQUENCE</scope>
    <source>
        <strain evidence="4 6">R-77569</strain>
        <strain evidence="3">R-77591</strain>
    </source>
</reference>
<dbReference type="SUPFAM" id="SSF50475">
    <property type="entry name" value="FMN-binding split barrel"/>
    <property type="match status" value="1"/>
</dbReference>
<dbReference type="RefSeq" id="WP_104565131.1">
    <property type="nucleotide sequence ID" value="NZ_CATVXE010000028.1"/>
</dbReference>
<name>A0AAD2B0M8_9RALS</name>
<dbReference type="PANTHER" id="PTHR42815">
    <property type="entry name" value="FAD-BINDING, PUTATIVE (AFU_ORTHOLOGUE AFUA_6G07600)-RELATED"/>
    <property type="match status" value="1"/>
</dbReference>
<dbReference type="InterPro" id="IPR012349">
    <property type="entry name" value="Split_barrel_FMN-bd"/>
</dbReference>
<feature type="domain" description="Pyridoxamine 5'-phosphate oxidase N-terminal" evidence="2">
    <location>
        <begin position="171"/>
        <end position="276"/>
    </location>
</feature>
<dbReference type="InterPro" id="IPR011576">
    <property type="entry name" value="Pyridox_Oxase_N"/>
</dbReference>